<name>A0A2K0TGT9_9HYPO</name>
<evidence type="ECO:0008006" key="3">
    <source>
        <dbReference type="Google" id="ProtNLM"/>
    </source>
</evidence>
<organism evidence="1 2">
    <name type="scientific">Trichoderma gamsii</name>
    <dbReference type="NCBI Taxonomy" id="398673"/>
    <lineage>
        <taxon>Eukaryota</taxon>
        <taxon>Fungi</taxon>
        <taxon>Dikarya</taxon>
        <taxon>Ascomycota</taxon>
        <taxon>Pezizomycotina</taxon>
        <taxon>Sordariomycetes</taxon>
        <taxon>Hypocreomycetidae</taxon>
        <taxon>Hypocreales</taxon>
        <taxon>Hypocreaceae</taxon>
        <taxon>Trichoderma</taxon>
    </lineage>
</organism>
<evidence type="ECO:0000313" key="1">
    <source>
        <dbReference type="EMBL" id="PNP44736.1"/>
    </source>
</evidence>
<proteinExistence type="predicted"/>
<evidence type="ECO:0000313" key="2">
    <source>
        <dbReference type="Proteomes" id="UP000236546"/>
    </source>
</evidence>
<dbReference type="OrthoDB" id="5979581at2759"/>
<dbReference type="Gene3D" id="1.10.510.10">
    <property type="entry name" value="Transferase(Phosphotransferase) domain 1"/>
    <property type="match status" value="1"/>
</dbReference>
<gene>
    <name evidence="1" type="ORF">TGAMA5MH_03545</name>
</gene>
<accession>A0A2K0TGT9</accession>
<reference evidence="1 2" key="1">
    <citation type="submission" date="2017-02" db="EMBL/GenBank/DDBJ databases">
        <title>Genomes of Trichoderma spp. with biocontrol activity.</title>
        <authorList>
            <person name="Gardiner D."/>
            <person name="Kazan K."/>
            <person name="Vos C."/>
            <person name="Harvey P."/>
        </authorList>
    </citation>
    <scope>NUCLEOTIDE SEQUENCE [LARGE SCALE GENOMIC DNA]</scope>
    <source>
        <strain evidence="1 2">A5MH</strain>
    </source>
</reference>
<dbReference type="AlphaFoldDB" id="A0A2K0TGT9"/>
<sequence>MDDRELIPQFQKVLGGLPEQWIQEGLETGVLEEKPDASHVEYFLPLEEQIQKQYANGYDKETLDLNEKDLSVLGSYVRKMCVVEASKRATLTELMSHPWIKAYEGITDEE</sequence>
<dbReference type="EMBL" id="MTYH01000028">
    <property type="protein sequence ID" value="PNP44736.1"/>
    <property type="molecule type" value="Genomic_DNA"/>
</dbReference>
<protein>
    <recommendedName>
        <fullName evidence="3">Protein kinase domain-containing protein</fullName>
    </recommendedName>
</protein>
<dbReference type="Proteomes" id="UP000236546">
    <property type="component" value="Unassembled WGS sequence"/>
</dbReference>
<comment type="caution">
    <text evidence="1">The sequence shown here is derived from an EMBL/GenBank/DDBJ whole genome shotgun (WGS) entry which is preliminary data.</text>
</comment>